<keyword evidence="1" id="KW-0472">Membrane</keyword>
<evidence type="ECO:0000313" key="4">
    <source>
        <dbReference type="Proteomes" id="UP000199058"/>
    </source>
</evidence>
<feature type="transmembrane region" description="Helical" evidence="1">
    <location>
        <begin position="78"/>
        <end position="98"/>
    </location>
</feature>
<feature type="domain" description="DUF2231" evidence="2">
    <location>
        <begin position="4"/>
        <end position="133"/>
    </location>
</feature>
<keyword evidence="1" id="KW-0812">Transmembrane</keyword>
<gene>
    <name evidence="3" type="ORF">SAMN05660443_2926</name>
</gene>
<accession>A0A1I1JY58</accession>
<evidence type="ECO:0000259" key="2">
    <source>
        <dbReference type="Pfam" id="PF09990"/>
    </source>
</evidence>
<evidence type="ECO:0000256" key="1">
    <source>
        <dbReference type="SAM" id="Phobius"/>
    </source>
</evidence>
<proteinExistence type="predicted"/>
<dbReference type="EMBL" id="FOLH01000009">
    <property type="protein sequence ID" value="SFC51448.1"/>
    <property type="molecule type" value="Genomic_DNA"/>
</dbReference>
<dbReference type="STRING" id="1122252.SAMN05660443_2926"/>
<feature type="transmembrane region" description="Helical" evidence="1">
    <location>
        <begin position="6"/>
        <end position="29"/>
    </location>
</feature>
<dbReference type="Pfam" id="PF09990">
    <property type="entry name" value="DUF2231"/>
    <property type="match status" value="1"/>
</dbReference>
<sequence>MSGIHAMLVHFPIAFWALASLMIIVGALMQGHWAQLAKAGLLPVLILGLLGGIAGMVSGWLVWPADANLYSPLTRNHLLMSFWAFGIYAVVTALVWRYRDLVFEGAFRWAMLVLALMGGLFFAISGTLGGHLAGSPTPFSDLLGAGGWTVYETFYVPDWVLVVILILAVASAVAGFTAKTRS</sequence>
<dbReference type="InterPro" id="IPR019251">
    <property type="entry name" value="DUF2231_TM"/>
</dbReference>
<feature type="transmembrane region" description="Helical" evidence="1">
    <location>
        <begin position="41"/>
        <end position="63"/>
    </location>
</feature>
<reference evidence="3 4" key="1">
    <citation type="submission" date="2016-10" db="EMBL/GenBank/DDBJ databases">
        <authorList>
            <person name="de Groot N.N."/>
        </authorList>
    </citation>
    <scope>NUCLEOTIDE SEQUENCE [LARGE SCALE GENOMIC DNA]</scope>
    <source>
        <strain evidence="3 4">DSM 18438</strain>
    </source>
</reference>
<dbReference type="OrthoDB" id="7859235at2"/>
<dbReference type="Proteomes" id="UP000199058">
    <property type="component" value="Unassembled WGS sequence"/>
</dbReference>
<keyword evidence="4" id="KW-1185">Reference proteome</keyword>
<protein>
    <recommendedName>
        <fullName evidence="2">DUF2231 domain-containing protein</fullName>
    </recommendedName>
</protein>
<feature type="transmembrane region" description="Helical" evidence="1">
    <location>
        <begin position="154"/>
        <end position="178"/>
    </location>
</feature>
<organism evidence="3 4">
    <name type="scientific">Marinospirillum celere</name>
    <dbReference type="NCBI Taxonomy" id="1122252"/>
    <lineage>
        <taxon>Bacteria</taxon>
        <taxon>Pseudomonadati</taxon>
        <taxon>Pseudomonadota</taxon>
        <taxon>Gammaproteobacteria</taxon>
        <taxon>Oceanospirillales</taxon>
        <taxon>Oceanospirillaceae</taxon>
        <taxon>Marinospirillum</taxon>
    </lineage>
</organism>
<keyword evidence="1" id="KW-1133">Transmembrane helix</keyword>
<name>A0A1I1JY58_9GAMM</name>
<feature type="transmembrane region" description="Helical" evidence="1">
    <location>
        <begin position="110"/>
        <end position="134"/>
    </location>
</feature>
<dbReference type="AlphaFoldDB" id="A0A1I1JY58"/>
<evidence type="ECO:0000313" key="3">
    <source>
        <dbReference type="EMBL" id="SFC51448.1"/>
    </source>
</evidence>